<dbReference type="PROSITE" id="PS50940">
    <property type="entry name" value="CHIT_BIND_II"/>
    <property type="match status" value="1"/>
</dbReference>
<organism evidence="7 8">
    <name type="scientific">Brachionus plicatilis</name>
    <name type="common">Marine rotifer</name>
    <name type="synonym">Brachionus muelleri</name>
    <dbReference type="NCBI Taxonomy" id="10195"/>
    <lineage>
        <taxon>Eukaryota</taxon>
        <taxon>Metazoa</taxon>
        <taxon>Spiralia</taxon>
        <taxon>Gnathifera</taxon>
        <taxon>Rotifera</taxon>
        <taxon>Eurotatoria</taxon>
        <taxon>Monogononta</taxon>
        <taxon>Pseudotrocha</taxon>
        <taxon>Ploima</taxon>
        <taxon>Brachionidae</taxon>
        <taxon>Brachionus</taxon>
    </lineage>
</organism>
<evidence type="ECO:0000256" key="1">
    <source>
        <dbReference type="ARBA" id="ARBA00022669"/>
    </source>
</evidence>
<dbReference type="InterPro" id="IPR002557">
    <property type="entry name" value="Chitin-bd_dom"/>
</dbReference>
<evidence type="ECO:0000256" key="5">
    <source>
        <dbReference type="ARBA" id="ARBA00023180"/>
    </source>
</evidence>
<sequence length="86" mass="9540">MKSRLFNGGLKTSLIFTLPTLPSKLAAKQNFICPKPNGLFKNPDNCKTFWHCSNNSAFLKQCPGGLLFDEKIGICNFKSETIQSSI</sequence>
<name>A0A3M7RT58_BRAPC</name>
<dbReference type="PANTHER" id="PTHR23301:SF0">
    <property type="entry name" value="CHITIN-BINDING TYPE-2 DOMAIN-CONTAINING PROTEIN-RELATED"/>
    <property type="match status" value="1"/>
</dbReference>
<dbReference type="OrthoDB" id="6020543at2759"/>
<evidence type="ECO:0000256" key="4">
    <source>
        <dbReference type="ARBA" id="ARBA00023157"/>
    </source>
</evidence>
<dbReference type="PANTHER" id="PTHR23301">
    <property type="entry name" value="CHITIN BINDING PERITROPHIN-A"/>
    <property type="match status" value="1"/>
</dbReference>
<evidence type="ECO:0000256" key="3">
    <source>
        <dbReference type="ARBA" id="ARBA00022737"/>
    </source>
</evidence>
<dbReference type="SMART" id="SM00494">
    <property type="entry name" value="ChtBD2"/>
    <property type="match status" value="1"/>
</dbReference>
<dbReference type="Proteomes" id="UP000276133">
    <property type="component" value="Unassembled WGS sequence"/>
</dbReference>
<keyword evidence="8" id="KW-1185">Reference proteome</keyword>
<dbReference type="GO" id="GO:0005576">
    <property type="term" value="C:extracellular region"/>
    <property type="evidence" value="ECO:0007669"/>
    <property type="project" value="InterPro"/>
</dbReference>
<protein>
    <submittedName>
        <fullName evidence="7">Chitinase 3</fullName>
    </submittedName>
</protein>
<keyword evidence="1" id="KW-0147">Chitin-binding</keyword>
<evidence type="ECO:0000313" key="7">
    <source>
        <dbReference type="EMBL" id="RNA26763.1"/>
    </source>
</evidence>
<gene>
    <name evidence="7" type="ORF">BpHYR1_009392</name>
</gene>
<dbReference type="AlphaFoldDB" id="A0A3M7RT58"/>
<dbReference type="Pfam" id="PF01607">
    <property type="entry name" value="CBM_14"/>
    <property type="match status" value="1"/>
</dbReference>
<proteinExistence type="predicted"/>
<evidence type="ECO:0000313" key="8">
    <source>
        <dbReference type="Proteomes" id="UP000276133"/>
    </source>
</evidence>
<evidence type="ECO:0000256" key="2">
    <source>
        <dbReference type="ARBA" id="ARBA00022729"/>
    </source>
</evidence>
<dbReference type="EMBL" id="REGN01002678">
    <property type="protein sequence ID" value="RNA26763.1"/>
    <property type="molecule type" value="Genomic_DNA"/>
</dbReference>
<dbReference type="Gene3D" id="2.170.140.10">
    <property type="entry name" value="Chitin binding domain"/>
    <property type="match status" value="1"/>
</dbReference>
<keyword evidence="2" id="KW-0732">Signal</keyword>
<feature type="domain" description="Chitin-binding type-2" evidence="6">
    <location>
        <begin position="30"/>
        <end position="86"/>
    </location>
</feature>
<dbReference type="InterPro" id="IPR036508">
    <property type="entry name" value="Chitin-bd_dom_sf"/>
</dbReference>
<dbReference type="FunFam" id="2.170.140.10:FF:000001">
    <property type="entry name" value="Acidic mammalian chitinase"/>
    <property type="match status" value="1"/>
</dbReference>
<dbReference type="GO" id="GO:0008061">
    <property type="term" value="F:chitin binding"/>
    <property type="evidence" value="ECO:0007669"/>
    <property type="project" value="UniProtKB-KW"/>
</dbReference>
<keyword evidence="4" id="KW-1015">Disulfide bond</keyword>
<keyword evidence="5" id="KW-0325">Glycoprotein</keyword>
<dbReference type="SUPFAM" id="SSF57625">
    <property type="entry name" value="Invertebrate chitin-binding proteins"/>
    <property type="match status" value="1"/>
</dbReference>
<dbReference type="InterPro" id="IPR051940">
    <property type="entry name" value="Chitin_bind-dev_reg"/>
</dbReference>
<keyword evidence="3" id="KW-0677">Repeat</keyword>
<evidence type="ECO:0000259" key="6">
    <source>
        <dbReference type="PROSITE" id="PS50940"/>
    </source>
</evidence>
<accession>A0A3M7RT58</accession>
<comment type="caution">
    <text evidence="7">The sequence shown here is derived from an EMBL/GenBank/DDBJ whole genome shotgun (WGS) entry which is preliminary data.</text>
</comment>
<reference evidence="7 8" key="1">
    <citation type="journal article" date="2018" name="Sci. Rep.">
        <title>Genomic signatures of local adaptation to the degree of environmental predictability in rotifers.</title>
        <authorList>
            <person name="Franch-Gras L."/>
            <person name="Hahn C."/>
            <person name="Garcia-Roger E.M."/>
            <person name="Carmona M.J."/>
            <person name="Serra M."/>
            <person name="Gomez A."/>
        </authorList>
    </citation>
    <scope>NUCLEOTIDE SEQUENCE [LARGE SCALE GENOMIC DNA]</scope>
    <source>
        <strain evidence="7">HYR1</strain>
    </source>
</reference>